<dbReference type="PANTHER" id="PTHR46064">
    <property type="entry name" value="QUEUINE TRNA-RIBOSYLTRANSFERASE ACCESSORY SUBUNIT 2"/>
    <property type="match status" value="1"/>
</dbReference>
<dbReference type="Gene3D" id="3.20.20.105">
    <property type="entry name" value="Queuine tRNA-ribosyltransferase-like"/>
    <property type="match status" value="1"/>
</dbReference>
<evidence type="ECO:0000256" key="6">
    <source>
        <dbReference type="SAM" id="MobiDB-lite"/>
    </source>
</evidence>
<dbReference type="SUPFAM" id="SSF51713">
    <property type="entry name" value="tRNA-guanine transglycosylase"/>
    <property type="match status" value="1"/>
</dbReference>
<feature type="binding site" evidence="5">
    <location>
        <position position="349"/>
    </location>
    <ligand>
        <name>Zn(2+)</name>
        <dbReference type="ChEBI" id="CHEBI:29105"/>
    </ligand>
</feature>
<keyword evidence="1 5" id="KW-0963">Cytoplasm</keyword>
<dbReference type="GO" id="GO:0005737">
    <property type="term" value="C:cytoplasm"/>
    <property type="evidence" value="ECO:0007669"/>
    <property type="project" value="UniProtKB-SubCell"/>
</dbReference>
<feature type="domain" description="tRNA-guanine(15) transglycosylase-like" evidence="7">
    <location>
        <begin position="26"/>
        <end position="413"/>
    </location>
</feature>
<dbReference type="GO" id="GO:0046872">
    <property type="term" value="F:metal ion binding"/>
    <property type="evidence" value="ECO:0007669"/>
    <property type="project" value="UniProtKB-KW"/>
</dbReference>
<dbReference type="NCBIfam" id="TIGR00449">
    <property type="entry name" value="tgt_general"/>
    <property type="match status" value="1"/>
</dbReference>
<comment type="similarity">
    <text evidence="5">Belongs to the queuine tRNA-ribosyltransferase family. QTRT2 subfamily.</text>
</comment>
<comment type="function">
    <text evidence="5">Non-catalytic subunit of the queuine tRNA-ribosyltransferase (TGT) that catalyzes the base-exchange of a guanine (G) residue with queuine (Q) at position 34 (anticodon wobble position) in tRNAs with GU(N) anticodons (tRNA-Asp, -Asn, -His and -Tyr), resulting in the hypermodified nucleoside queuosine (7-(((4,5-cis-dihydroxy-2-cyclopenten-1-yl)amino)methyl)-7-deazaguanosine).</text>
</comment>
<gene>
    <name evidence="8" type="ORF">EV356DRAFT_442097</name>
</gene>
<evidence type="ECO:0000256" key="5">
    <source>
        <dbReference type="HAMAP-Rule" id="MF_03043"/>
    </source>
</evidence>
<name>A0A6A6HGW0_VIRVR</name>
<evidence type="ECO:0000259" key="7">
    <source>
        <dbReference type="Pfam" id="PF01702"/>
    </source>
</evidence>
<proteinExistence type="inferred from homology"/>
<comment type="cofactor">
    <cofactor evidence="5">
        <name>Zn(2+)</name>
        <dbReference type="ChEBI" id="CHEBI:29105"/>
    </cofactor>
    <text evidence="5">Binds 1 zinc ion per subunit.</text>
</comment>
<evidence type="ECO:0000256" key="4">
    <source>
        <dbReference type="ARBA" id="ARBA00022833"/>
    </source>
</evidence>
<comment type="subcellular location">
    <subcellularLocation>
        <location evidence="5">Cytoplasm</location>
    </subcellularLocation>
</comment>
<dbReference type="HAMAP" id="MF_03043">
    <property type="entry name" value="QTRT2"/>
    <property type="match status" value="1"/>
</dbReference>
<dbReference type="InterPro" id="IPR002616">
    <property type="entry name" value="tRNA_ribo_trans-like"/>
</dbReference>
<evidence type="ECO:0000313" key="8">
    <source>
        <dbReference type="EMBL" id="KAF2237287.1"/>
    </source>
</evidence>
<keyword evidence="2 5" id="KW-0819">tRNA processing</keyword>
<feature type="region of interest" description="Disordered" evidence="6">
    <location>
        <begin position="415"/>
        <end position="493"/>
    </location>
</feature>
<keyword evidence="4 5" id="KW-0862">Zinc</keyword>
<dbReference type="OrthoDB" id="27601at2759"/>
<dbReference type="AlphaFoldDB" id="A0A6A6HGW0"/>
<dbReference type="GO" id="GO:0006400">
    <property type="term" value="P:tRNA modification"/>
    <property type="evidence" value="ECO:0007669"/>
    <property type="project" value="InterPro"/>
</dbReference>
<reference evidence="8" key="1">
    <citation type="journal article" date="2020" name="Stud. Mycol.">
        <title>101 Dothideomycetes genomes: a test case for predicting lifestyles and emergence of pathogens.</title>
        <authorList>
            <person name="Haridas S."/>
            <person name="Albert R."/>
            <person name="Binder M."/>
            <person name="Bloem J."/>
            <person name="Labutti K."/>
            <person name="Salamov A."/>
            <person name="Andreopoulos B."/>
            <person name="Baker S."/>
            <person name="Barry K."/>
            <person name="Bills G."/>
            <person name="Bluhm B."/>
            <person name="Cannon C."/>
            <person name="Castanera R."/>
            <person name="Culley D."/>
            <person name="Daum C."/>
            <person name="Ezra D."/>
            <person name="Gonzalez J."/>
            <person name="Henrissat B."/>
            <person name="Kuo A."/>
            <person name="Liang C."/>
            <person name="Lipzen A."/>
            <person name="Lutzoni F."/>
            <person name="Magnuson J."/>
            <person name="Mondo S."/>
            <person name="Nolan M."/>
            <person name="Ohm R."/>
            <person name="Pangilinan J."/>
            <person name="Park H.-J."/>
            <person name="Ramirez L."/>
            <person name="Alfaro M."/>
            <person name="Sun H."/>
            <person name="Tritt A."/>
            <person name="Yoshinaga Y."/>
            <person name="Zwiers L.-H."/>
            <person name="Turgeon B."/>
            <person name="Goodwin S."/>
            <person name="Spatafora J."/>
            <person name="Crous P."/>
            <person name="Grigoriev I."/>
        </authorList>
    </citation>
    <scope>NUCLEOTIDE SEQUENCE</scope>
    <source>
        <strain evidence="8">Tuck. ex Michener</strain>
    </source>
</reference>
<dbReference type="GO" id="GO:0008479">
    <property type="term" value="F:tRNA-guanosine(34) queuine transglycosylase activity"/>
    <property type="evidence" value="ECO:0007669"/>
    <property type="project" value="UniProtKB-UniRule"/>
</dbReference>
<evidence type="ECO:0000256" key="3">
    <source>
        <dbReference type="ARBA" id="ARBA00022723"/>
    </source>
</evidence>
<dbReference type="PANTHER" id="PTHR46064:SF1">
    <property type="entry name" value="QUEUINE TRNA-RIBOSYLTRANSFERASE ACCESSORY SUBUNIT 2"/>
    <property type="match status" value="1"/>
</dbReference>
<dbReference type="InterPro" id="IPR036511">
    <property type="entry name" value="TGT-like_sf"/>
</dbReference>
<evidence type="ECO:0000313" key="9">
    <source>
        <dbReference type="Proteomes" id="UP000800092"/>
    </source>
</evidence>
<dbReference type="Pfam" id="PF01702">
    <property type="entry name" value="TGT"/>
    <property type="match status" value="1"/>
</dbReference>
<comment type="subunit">
    <text evidence="5">Heterodimer of a catalytic subunit and an accessory subunit.</text>
</comment>
<organism evidence="8 9">
    <name type="scientific">Viridothelium virens</name>
    <name type="common">Speckled blister lichen</name>
    <name type="synonym">Trypethelium virens</name>
    <dbReference type="NCBI Taxonomy" id="1048519"/>
    <lineage>
        <taxon>Eukaryota</taxon>
        <taxon>Fungi</taxon>
        <taxon>Dikarya</taxon>
        <taxon>Ascomycota</taxon>
        <taxon>Pezizomycotina</taxon>
        <taxon>Dothideomycetes</taxon>
        <taxon>Dothideomycetes incertae sedis</taxon>
        <taxon>Trypetheliales</taxon>
        <taxon>Trypetheliaceae</taxon>
        <taxon>Viridothelium</taxon>
    </lineage>
</organism>
<dbReference type="InterPro" id="IPR028592">
    <property type="entry name" value="QTRTD1"/>
</dbReference>
<feature type="binding site" evidence="5">
    <location>
        <position position="380"/>
    </location>
    <ligand>
        <name>Zn(2+)</name>
        <dbReference type="ChEBI" id="CHEBI:29105"/>
    </ligand>
</feature>
<protein>
    <recommendedName>
        <fullName evidence="5">Queuine tRNA-ribosyltransferase accessory subunit 2</fullName>
    </recommendedName>
    <alternativeName>
        <fullName evidence="5">Queuine tRNA-ribosyltransferase domain-containing protein 1</fullName>
    </alternativeName>
</protein>
<dbReference type="EMBL" id="ML991781">
    <property type="protein sequence ID" value="KAF2237287.1"/>
    <property type="molecule type" value="Genomic_DNA"/>
</dbReference>
<evidence type="ECO:0000256" key="2">
    <source>
        <dbReference type="ARBA" id="ARBA00022694"/>
    </source>
</evidence>
<feature type="binding site" evidence="5">
    <location>
        <position position="354"/>
    </location>
    <ligand>
        <name>Zn(2+)</name>
        <dbReference type="ChEBI" id="CHEBI:29105"/>
    </ligand>
</feature>
<dbReference type="InterPro" id="IPR050852">
    <property type="entry name" value="Queuine_tRNA-ribosyltrfase"/>
</dbReference>
<dbReference type="Proteomes" id="UP000800092">
    <property type="component" value="Unassembled WGS sequence"/>
</dbReference>
<keyword evidence="3 5" id="KW-0479">Metal-binding</keyword>
<sequence>MTRLEDPYDDSMRPFKLLEFPERSHGGRLGKLELPHRHAIETPHYLAITSRGAVPHLSQDNMRRHSNIKATYLGLEDFVENAPRRTPPLFQQPVKNGESPLKKFTTLPRDTVAVLAPRRMPPVNPPNLNRKSEQAPNRSIIISTSVGFQILDVDEFINDAQKLSPDLVIGLSDNVVGEAPGKRRAEKMVDRTAAWTRKLLQSIATPGDPGSSTASYALAPILPLSVAAQSQYLAQLEDEMDNRLCGFALYDTACLPDLPERLYSGVRLSLDEVSTPHKVLDEVAMGVDLFVFPLVGAATDAGLALDFAFPAVQAPIDGPSEQSSERQPLAIDLWTKDHATDLGPLRKGCSCFACGTHHRAYVHHLLDAKEMLAWVLLQIHNHHIIDAFFSGIRESISRDSFEHDVENFNKIYESEMPEKTGQGPRVRGYQMRSEEPGEKKKNPSRYNTLDDIRQKIADAPSEPDATMKATSLENQGLVVTRESKTSIGDELDK</sequence>
<keyword evidence="9" id="KW-1185">Reference proteome</keyword>
<feature type="compositionally biased region" description="Basic and acidic residues" evidence="6">
    <location>
        <begin position="432"/>
        <end position="441"/>
    </location>
</feature>
<evidence type="ECO:0000256" key="1">
    <source>
        <dbReference type="ARBA" id="ARBA00022490"/>
    </source>
</evidence>
<accession>A0A6A6HGW0</accession>
<feature type="binding site" evidence="5">
    <location>
        <position position="351"/>
    </location>
    <ligand>
        <name>Zn(2+)</name>
        <dbReference type="ChEBI" id="CHEBI:29105"/>
    </ligand>
</feature>